<evidence type="ECO:0000259" key="1">
    <source>
        <dbReference type="PROSITE" id="PS50883"/>
    </source>
</evidence>
<protein>
    <recommendedName>
        <fullName evidence="1">EAL domain-containing protein</fullName>
    </recommendedName>
</protein>
<dbReference type="InterPro" id="IPR035919">
    <property type="entry name" value="EAL_sf"/>
</dbReference>
<dbReference type="PANTHER" id="PTHR33121">
    <property type="entry name" value="CYCLIC DI-GMP PHOSPHODIESTERASE PDEF"/>
    <property type="match status" value="1"/>
</dbReference>
<dbReference type="EMBL" id="NEXX01000003">
    <property type="protein sequence ID" value="OUY07215.1"/>
    <property type="molecule type" value="Genomic_DNA"/>
</dbReference>
<dbReference type="PANTHER" id="PTHR33121:SF70">
    <property type="entry name" value="SIGNALING PROTEIN YKOW"/>
    <property type="match status" value="1"/>
</dbReference>
<feature type="domain" description="EAL" evidence="1">
    <location>
        <begin position="9"/>
        <end position="263"/>
    </location>
</feature>
<dbReference type="PROSITE" id="PS50883">
    <property type="entry name" value="EAL"/>
    <property type="match status" value="1"/>
</dbReference>
<reference evidence="2 3" key="1">
    <citation type="submission" date="2017-05" db="EMBL/GenBank/DDBJ databases">
        <title>Acinetobacter populi ANC 5415 (= PBJ7), whole genome shotgun sequencing project.</title>
        <authorList>
            <person name="Nemec A."/>
            <person name="Radolfova-Krizova L."/>
        </authorList>
    </citation>
    <scope>NUCLEOTIDE SEQUENCE [LARGE SCALE GENOMIC DNA]</scope>
    <source>
        <strain evidence="2 3">PBJ7</strain>
    </source>
</reference>
<proteinExistence type="predicted"/>
<accession>A0A1Z9YYC6</accession>
<dbReference type="SUPFAM" id="SSF141868">
    <property type="entry name" value="EAL domain-like"/>
    <property type="match status" value="1"/>
</dbReference>
<dbReference type="InterPro" id="IPR001633">
    <property type="entry name" value="EAL_dom"/>
</dbReference>
<dbReference type="Proteomes" id="UP000196536">
    <property type="component" value="Unassembled WGS sequence"/>
</dbReference>
<keyword evidence="3" id="KW-1185">Reference proteome</keyword>
<organism evidence="2 3">
    <name type="scientific">Acinetobacter populi</name>
    <dbReference type="NCBI Taxonomy" id="1582270"/>
    <lineage>
        <taxon>Bacteria</taxon>
        <taxon>Pseudomonadati</taxon>
        <taxon>Pseudomonadota</taxon>
        <taxon>Gammaproteobacteria</taxon>
        <taxon>Moraxellales</taxon>
        <taxon>Moraxellaceae</taxon>
        <taxon>Acinetobacter</taxon>
    </lineage>
</organism>
<sequence>MLKNKYLKELNFDRNLFSYFLMNKGTLTYETILAYYQPIVDSIESKDVFLFEALMRWDHEKYGILSADYFIDYFKENGDILSLGSLFSLRSCQEIFLLNQINDFNASVSINISMRELSAPFFIENFKAMIKQSALSPDLIVIELSELEFIDSLVLYKQILYQLKELGIRICIDNFGYHFSNFGYLLRLPIDMVKIDKQIVHKIQSDQEMYLIISSLINICHNLNIKVIAVGVETESQYSLLKNINCDYYQGYYFSEPFALDLI</sequence>
<dbReference type="CDD" id="cd01948">
    <property type="entry name" value="EAL"/>
    <property type="match status" value="1"/>
</dbReference>
<evidence type="ECO:0000313" key="3">
    <source>
        <dbReference type="Proteomes" id="UP000196536"/>
    </source>
</evidence>
<dbReference type="OrthoDB" id="9804951at2"/>
<dbReference type="AlphaFoldDB" id="A0A1Z9YYC6"/>
<dbReference type="GO" id="GO:0071111">
    <property type="term" value="F:cyclic-guanylate-specific phosphodiesterase activity"/>
    <property type="evidence" value="ECO:0007669"/>
    <property type="project" value="InterPro"/>
</dbReference>
<gene>
    <name evidence="2" type="ORF">CAP51_11090</name>
</gene>
<dbReference type="Gene3D" id="3.20.20.450">
    <property type="entry name" value="EAL domain"/>
    <property type="match status" value="1"/>
</dbReference>
<name>A0A1Z9YYC6_9GAMM</name>
<comment type="caution">
    <text evidence="2">The sequence shown here is derived from an EMBL/GenBank/DDBJ whole genome shotgun (WGS) entry which is preliminary data.</text>
</comment>
<evidence type="ECO:0000313" key="2">
    <source>
        <dbReference type="EMBL" id="OUY07215.1"/>
    </source>
</evidence>
<dbReference type="InterPro" id="IPR050706">
    <property type="entry name" value="Cyclic-di-GMP_PDE-like"/>
</dbReference>
<dbReference type="Pfam" id="PF00563">
    <property type="entry name" value="EAL"/>
    <property type="match status" value="1"/>
</dbReference>
<dbReference type="RefSeq" id="WP_087620812.1">
    <property type="nucleotide sequence ID" value="NZ_NEXX01000003.1"/>
</dbReference>
<dbReference type="SMART" id="SM00052">
    <property type="entry name" value="EAL"/>
    <property type="match status" value="1"/>
</dbReference>